<dbReference type="STRING" id="1415166.NONO_c06530"/>
<name>W5T824_9NOCA</name>
<proteinExistence type="predicted"/>
<feature type="region of interest" description="Disordered" evidence="1">
    <location>
        <begin position="299"/>
        <end position="332"/>
    </location>
</feature>
<evidence type="ECO:0000256" key="1">
    <source>
        <dbReference type="SAM" id="MobiDB-lite"/>
    </source>
</evidence>
<dbReference type="PATRIC" id="fig|1415166.3.peg.667"/>
<evidence type="ECO:0000259" key="2">
    <source>
        <dbReference type="Pfam" id="PF00899"/>
    </source>
</evidence>
<dbReference type="GO" id="GO:0061503">
    <property type="term" value="F:tRNA threonylcarbamoyladenosine dehydratase"/>
    <property type="evidence" value="ECO:0007669"/>
    <property type="project" value="TreeGrafter"/>
</dbReference>
<dbReference type="PANTHER" id="PTHR43267">
    <property type="entry name" value="TRNA THREONYLCARBAMOYLADENOSINE DEHYDRATASE"/>
    <property type="match status" value="1"/>
</dbReference>
<accession>W5T824</accession>
<dbReference type="InterPro" id="IPR035985">
    <property type="entry name" value="Ubiquitin-activating_enz"/>
</dbReference>
<keyword evidence="4" id="KW-1185">Reference proteome</keyword>
<dbReference type="HOGENOM" id="CLU_013325_10_4_11"/>
<dbReference type="Proteomes" id="UP000019150">
    <property type="component" value="Chromosome"/>
</dbReference>
<dbReference type="AlphaFoldDB" id="W5T824"/>
<reference evidence="3 4" key="1">
    <citation type="journal article" date="2014" name="Appl. Environ. Microbiol.">
        <title>Insights into the Microbial Degradation of Rubber and Gutta-Percha by Analysis of the Complete Genome of Nocardia nova SH22a.</title>
        <authorList>
            <person name="Luo Q."/>
            <person name="Hiessl S."/>
            <person name="Poehlein A."/>
            <person name="Daniel R."/>
            <person name="Steinbuchel A."/>
        </authorList>
    </citation>
    <scope>NUCLEOTIDE SEQUENCE [LARGE SCALE GENOMIC DNA]</scope>
    <source>
        <strain evidence="3">SH22a</strain>
    </source>
</reference>
<dbReference type="eggNOG" id="COG0476">
    <property type="taxonomic scope" value="Bacteria"/>
</dbReference>
<dbReference type="InterPro" id="IPR045886">
    <property type="entry name" value="ThiF/MoeB/HesA"/>
</dbReference>
<sequence length="332" mass="35950">MAMTDTAATGWDPDSFYRELTTRNKGLVPARQQTALARARVLIAGCGSTGGAAAEPLARLGVQRFILADNGEFELSNLNRQHATTVDVGRNKAAVAADRIRAVNPFAEVEVDTGGITDVNADDFARGCDVVIDGVDVTELSGWQAKLRLHEAAAAARKPVLSGYDMAGVQYVRFYDYRRPGARPLDGRVTARHLATLDVPAIMLRVVPARFAPLEMIRNLRDNIHDPDYHVPQLVYAALAFGTLSARMVAEVLAGDGIRRHTAIDVHDVVRTRRQKATVRAHRAVLLLRSVPQVIRFSGPGSHRLPGEATQEEVAAESRGTFESAKSDAGSV</sequence>
<dbReference type="GO" id="GO:0061504">
    <property type="term" value="P:cyclic threonylcarbamoyladenosine biosynthetic process"/>
    <property type="evidence" value="ECO:0007669"/>
    <property type="project" value="TreeGrafter"/>
</dbReference>
<dbReference type="GO" id="GO:0008641">
    <property type="term" value="F:ubiquitin-like modifier activating enzyme activity"/>
    <property type="evidence" value="ECO:0007669"/>
    <property type="project" value="InterPro"/>
</dbReference>
<dbReference type="PANTHER" id="PTHR43267:SF3">
    <property type="entry name" value="THIF PROTEIN"/>
    <property type="match status" value="1"/>
</dbReference>
<feature type="domain" description="THIF-type NAD/FAD binding fold" evidence="2">
    <location>
        <begin position="27"/>
        <end position="163"/>
    </location>
</feature>
<dbReference type="EMBL" id="CP006850">
    <property type="protein sequence ID" value="AHH15465.1"/>
    <property type="molecule type" value="Genomic_DNA"/>
</dbReference>
<evidence type="ECO:0000313" key="3">
    <source>
        <dbReference type="EMBL" id="AHH15465.1"/>
    </source>
</evidence>
<dbReference type="SUPFAM" id="SSF69572">
    <property type="entry name" value="Activating enzymes of the ubiquitin-like proteins"/>
    <property type="match status" value="1"/>
</dbReference>
<evidence type="ECO:0000313" key="4">
    <source>
        <dbReference type="Proteomes" id="UP000019150"/>
    </source>
</evidence>
<organism evidence="3 4">
    <name type="scientific">Nocardia nova SH22a</name>
    <dbReference type="NCBI Taxonomy" id="1415166"/>
    <lineage>
        <taxon>Bacteria</taxon>
        <taxon>Bacillati</taxon>
        <taxon>Actinomycetota</taxon>
        <taxon>Actinomycetes</taxon>
        <taxon>Mycobacteriales</taxon>
        <taxon>Nocardiaceae</taxon>
        <taxon>Nocardia</taxon>
    </lineage>
</organism>
<dbReference type="Gene3D" id="3.40.50.720">
    <property type="entry name" value="NAD(P)-binding Rossmann-like Domain"/>
    <property type="match status" value="1"/>
</dbReference>
<dbReference type="KEGG" id="nno:NONO_c06530"/>
<gene>
    <name evidence="3" type="ORF">NONO_c06530</name>
</gene>
<dbReference type="InterPro" id="IPR000594">
    <property type="entry name" value="ThiF_NAD_FAD-bd"/>
</dbReference>
<protein>
    <submittedName>
        <fullName evidence="3">ThiF family protein</fullName>
    </submittedName>
</protein>
<dbReference type="Pfam" id="PF00899">
    <property type="entry name" value="ThiF"/>
    <property type="match status" value="1"/>
</dbReference>